<comment type="similarity">
    <text evidence="1">Belongs to the inositol polyphosphate 5-phosphatase family.</text>
</comment>
<evidence type="ECO:0000259" key="4">
    <source>
        <dbReference type="SMART" id="SM00128"/>
    </source>
</evidence>
<evidence type="ECO:0000256" key="2">
    <source>
        <dbReference type="ARBA" id="ARBA00022801"/>
    </source>
</evidence>
<evidence type="ECO:0000313" key="6">
    <source>
        <dbReference type="Proteomes" id="UP001341840"/>
    </source>
</evidence>
<dbReference type="Pfam" id="PF22669">
    <property type="entry name" value="Exo_endo_phos2"/>
    <property type="match status" value="1"/>
</dbReference>
<dbReference type="SMART" id="SM00128">
    <property type="entry name" value="IPPc"/>
    <property type="match status" value="1"/>
</dbReference>
<dbReference type="InterPro" id="IPR045849">
    <property type="entry name" value="IP5P_plant"/>
</dbReference>
<evidence type="ECO:0000256" key="1">
    <source>
        <dbReference type="ARBA" id="ARBA00010768"/>
    </source>
</evidence>
<accession>A0ABU6X5Y9</accession>
<proteinExistence type="inferred from homology"/>
<dbReference type="PANTHER" id="PTHR45666">
    <property type="entry name" value="TYPE IV INOSITOL POLYPHOSPHATE 5-PHOSPHATASE 9"/>
    <property type="match status" value="1"/>
</dbReference>
<dbReference type="PANTHER" id="PTHR45666:SF7">
    <property type="entry name" value="TYPE IV INOSITOL POLYPHOSPHATE 5-PHOSPHATASE 6-LIKE"/>
    <property type="match status" value="1"/>
</dbReference>
<gene>
    <name evidence="5" type="ORF">PIB30_006534</name>
</gene>
<dbReference type="EMBL" id="JASCZI010211462">
    <property type="protein sequence ID" value="MED6192033.1"/>
    <property type="molecule type" value="Genomic_DNA"/>
</dbReference>
<dbReference type="InterPro" id="IPR036691">
    <property type="entry name" value="Endo/exonu/phosph_ase_sf"/>
</dbReference>
<comment type="caution">
    <text evidence="5">The sequence shown here is derived from an EMBL/GenBank/DDBJ whole genome shotgun (WGS) entry which is preliminary data.</text>
</comment>
<feature type="region of interest" description="Disordered" evidence="3">
    <location>
        <begin position="1"/>
        <end position="21"/>
    </location>
</feature>
<evidence type="ECO:0000313" key="5">
    <source>
        <dbReference type="EMBL" id="MED6192033.1"/>
    </source>
</evidence>
<organism evidence="5 6">
    <name type="scientific">Stylosanthes scabra</name>
    <dbReference type="NCBI Taxonomy" id="79078"/>
    <lineage>
        <taxon>Eukaryota</taxon>
        <taxon>Viridiplantae</taxon>
        <taxon>Streptophyta</taxon>
        <taxon>Embryophyta</taxon>
        <taxon>Tracheophyta</taxon>
        <taxon>Spermatophyta</taxon>
        <taxon>Magnoliopsida</taxon>
        <taxon>eudicotyledons</taxon>
        <taxon>Gunneridae</taxon>
        <taxon>Pentapetalae</taxon>
        <taxon>rosids</taxon>
        <taxon>fabids</taxon>
        <taxon>Fabales</taxon>
        <taxon>Fabaceae</taxon>
        <taxon>Papilionoideae</taxon>
        <taxon>50 kb inversion clade</taxon>
        <taxon>dalbergioids sensu lato</taxon>
        <taxon>Dalbergieae</taxon>
        <taxon>Pterocarpus clade</taxon>
        <taxon>Stylosanthes</taxon>
    </lineage>
</organism>
<feature type="domain" description="Inositol polyphosphate-related phosphatase" evidence="4">
    <location>
        <begin position="126"/>
        <end position="488"/>
    </location>
</feature>
<keyword evidence="2" id="KW-0378">Hydrolase</keyword>
<sequence length="533" mass="60311">MHSSHHHAWIQSPIRSSSSSSSLASSKSLLLIFSSSSLAMDNKMPSSSYYRRLRSWFNMKKEEDHDHNHNNGTNNNDQPSFSLYEIQDEGEDEIDGDYGGGGGEDLTPRSLEFDPCILTNKLRSPIGSLAVDLEDWLNLKDAADVYVLGFQEIVPLKTLNVIGAEDQAVATRWNNLIAKTLNKTCELCSSCPNSTPFSISSCDNYYCYRNNNNNNNNLSRDNSNKRCCRDSRGNNHRNEYTLVASKKMVGVFISVWINKEVLRKWHVSNVRVCSVACGVMGYLGNKGSVAVSMSIEGTSFCFVAAHLASGEKKGDQGRRNHQVAEIFRRTCFSRTAAKDYDINHHHPLTILGHDRIFWFGDLNYRLYLEDNLARNLIRKQDWKGLHEFDQLQKELEEGGVFEGWREGNIQFAPTYKYSSSISNRYCGGSDGGGIQSKLGEKQRTPAWCDRILWYGKGIEQLHYIRSEIKFSDHRPVSALFTTHVEIDSSASTLLKLHKIQPTFLHPTNHDVKEEDKDGNPTLLSLLTKDIQGY</sequence>
<protein>
    <recommendedName>
        <fullName evidence="4">Inositol polyphosphate-related phosphatase domain-containing protein</fullName>
    </recommendedName>
</protein>
<dbReference type="Gene3D" id="3.60.10.10">
    <property type="entry name" value="Endonuclease/exonuclease/phosphatase"/>
    <property type="match status" value="1"/>
</dbReference>
<dbReference type="InterPro" id="IPR000300">
    <property type="entry name" value="IPPc"/>
</dbReference>
<dbReference type="Proteomes" id="UP001341840">
    <property type="component" value="Unassembled WGS sequence"/>
</dbReference>
<keyword evidence="6" id="KW-1185">Reference proteome</keyword>
<reference evidence="5 6" key="1">
    <citation type="journal article" date="2023" name="Plants (Basel)">
        <title>Bridging the Gap: Combining Genomics and Transcriptomics Approaches to Understand Stylosanthes scabra, an Orphan Legume from the Brazilian Caatinga.</title>
        <authorList>
            <person name="Ferreira-Neto J.R.C."/>
            <person name="da Silva M.D."/>
            <person name="Binneck E."/>
            <person name="de Melo N.F."/>
            <person name="da Silva R.H."/>
            <person name="de Melo A.L.T.M."/>
            <person name="Pandolfi V."/>
            <person name="Bustamante F.O."/>
            <person name="Brasileiro-Vidal A.C."/>
            <person name="Benko-Iseppon A.M."/>
        </authorList>
    </citation>
    <scope>NUCLEOTIDE SEQUENCE [LARGE SCALE GENOMIC DNA]</scope>
    <source>
        <tissue evidence="5">Leaves</tissue>
    </source>
</reference>
<evidence type="ECO:0000256" key="3">
    <source>
        <dbReference type="SAM" id="MobiDB-lite"/>
    </source>
</evidence>
<name>A0ABU6X5Y9_9FABA</name>
<dbReference type="SUPFAM" id="SSF56219">
    <property type="entry name" value="DNase I-like"/>
    <property type="match status" value="1"/>
</dbReference>